<dbReference type="GO" id="GO:0004222">
    <property type="term" value="F:metalloendopeptidase activity"/>
    <property type="evidence" value="ECO:0007669"/>
    <property type="project" value="UniProtKB-UniRule"/>
</dbReference>
<feature type="binding site" evidence="6">
    <location>
        <position position="235"/>
    </location>
    <ligand>
        <name>Zn(2+)</name>
        <dbReference type="ChEBI" id="CHEBI:29105"/>
        <note>catalytic</note>
    </ligand>
</feature>
<keyword evidence="4 6" id="KW-0862">Zinc</keyword>
<accession>A0A6A4WU26</accession>
<keyword evidence="7" id="KW-0732">Signal</keyword>
<dbReference type="Proteomes" id="UP000440578">
    <property type="component" value="Unassembled WGS sequence"/>
</dbReference>
<keyword evidence="5 7" id="KW-0482">Metalloprotease</keyword>
<dbReference type="AlphaFoldDB" id="A0A6A4WU26"/>
<evidence type="ECO:0000256" key="7">
    <source>
        <dbReference type="RuleBase" id="RU361183"/>
    </source>
</evidence>
<organism evidence="9 10">
    <name type="scientific">Amphibalanus amphitrite</name>
    <name type="common">Striped barnacle</name>
    <name type="synonym">Balanus amphitrite</name>
    <dbReference type="NCBI Taxonomy" id="1232801"/>
    <lineage>
        <taxon>Eukaryota</taxon>
        <taxon>Metazoa</taxon>
        <taxon>Ecdysozoa</taxon>
        <taxon>Arthropoda</taxon>
        <taxon>Crustacea</taxon>
        <taxon>Multicrustacea</taxon>
        <taxon>Cirripedia</taxon>
        <taxon>Thoracica</taxon>
        <taxon>Thoracicalcarea</taxon>
        <taxon>Balanomorpha</taxon>
        <taxon>Balanoidea</taxon>
        <taxon>Balanidae</taxon>
        <taxon>Amphibalaninae</taxon>
        <taxon>Amphibalanus</taxon>
    </lineage>
</organism>
<evidence type="ECO:0000256" key="1">
    <source>
        <dbReference type="ARBA" id="ARBA00022670"/>
    </source>
</evidence>
<feature type="domain" description="Peptidase M12A" evidence="8">
    <location>
        <begin position="128"/>
        <end position="313"/>
    </location>
</feature>
<dbReference type="PANTHER" id="PTHR10127:SF780">
    <property type="entry name" value="METALLOENDOPEPTIDASE"/>
    <property type="match status" value="1"/>
</dbReference>
<sequence>MRTRGTLPVLVVLWCSAAAATGVSVAAAGAEWGVRSAARVPSAEAEKSVAAVASVWPVCPYNASVPLEQLLNQEQLLFATFAADSDFDSEVKYSYCSTSTVFYEGDIFLDGLQPWSPAVQPAPGADLRYVYDGVERWQDGVIPYVINMTRNVETTEYLMELLENETATAYRPRCVHFRPYQPGDTDHVFITDQYPCSFSAVGRRGGRQILNMGDNLSGKLGQILHLLMHVLGFWHENNRPGRSATMSVAYENISDGYACYFQEYTESQSDTQYLPYDIWSITHATTNMLAKTRGAQTLVPRNPYINDTVKGRL</sequence>
<dbReference type="SUPFAM" id="SSF55486">
    <property type="entry name" value="Metalloproteases ('zincins'), catalytic domain"/>
    <property type="match status" value="1"/>
</dbReference>
<keyword evidence="10" id="KW-1185">Reference proteome</keyword>
<evidence type="ECO:0000256" key="6">
    <source>
        <dbReference type="PROSITE-ProRule" id="PRU01211"/>
    </source>
</evidence>
<dbReference type="Gene3D" id="3.40.390.10">
    <property type="entry name" value="Collagenase (Catalytic Domain)"/>
    <property type="match status" value="1"/>
</dbReference>
<reference evidence="9 10" key="1">
    <citation type="submission" date="2019-07" db="EMBL/GenBank/DDBJ databases">
        <title>Draft genome assembly of a fouling barnacle, Amphibalanus amphitrite (Darwin, 1854): The first reference genome for Thecostraca.</title>
        <authorList>
            <person name="Kim W."/>
        </authorList>
    </citation>
    <scope>NUCLEOTIDE SEQUENCE [LARGE SCALE GENOMIC DNA]</scope>
    <source>
        <strain evidence="9">SNU_AA5</strain>
        <tissue evidence="9">Soma without cirri and trophi</tissue>
    </source>
</reference>
<dbReference type="PRINTS" id="PR00480">
    <property type="entry name" value="ASTACIN"/>
</dbReference>
<dbReference type="GO" id="GO:0008270">
    <property type="term" value="F:zinc ion binding"/>
    <property type="evidence" value="ECO:0007669"/>
    <property type="project" value="UniProtKB-UniRule"/>
</dbReference>
<dbReference type="OrthoDB" id="291007at2759"/>
<dbReference type="InterPro" id="IPR024079">
    <property type="entry name" value="MetalloPept_cat_dom_sf"/>
</dbReference>
<comment type="caution">
    <text evidence="6">Lacks conserved residue(s) required for the propagation of feature annotation.</text>
</comment>
<keyword evidence="3 7" id="KW-0378">Hydrolase</keyword>
<proteinExistence type="predicted"/>
<keyword evidence="1 7" id="KW-0645">Protease</keyword>
<evidence type="ECO:0000256" key="5">
    <source>
        <dbReference type="ARBA" id="ARBA00023049"/>
    </source>
</evidence>
<dbReference type="PROSITE" id="PS51864">
    <property type="entry name" value="ASTACIN"/>
    <property type="match status" value="1"/>
</dbReference>
<evidence type="ECO:0000313" key="9">
    <source>
        <dbReference type="EMBL" id="KAF0310657.1"/>
    </source>
</evidence>
<dbReference type="SMART" id="SM00235">
    <property type="entry name" value="ZnMc"/>
    <property type="match status" value="1"/>
</dbReference>
<evidence type="ECO:0000259" key="8">
    <source>
        <dbReference type="PROSITE" id="PS51864"/>
    </source>
</evidence>
<name>A0A6A4WU26_AMPAM</name>
<evidence type="ECO:0000256" key="2">
    <source>
        <dbReference type="ARBA" id="ARBA00022723"/>
    </source>
</evidence>
<evidence type="ECO:0000313" key="10">
    <source>
        <dbReference type="Proteomes" id="UP000440578"/>
    </source>
</evidence>
<dbReference type="PANTHER" id="PTHR10127">
    <property type="entry name" value="DISCOIDIN, CUB, EGF, LAMININ , AND ZINC METALLOPROTEASE DOMAIN CONTAINING"/>
    <property type="match status" value="1"/>
</dbReference>
<evidence type="ECO:0000256" key="3">
    <source>
        <dbReference type="ARBA" id="ARBA00022801"/>
    </source>
</evidence>
<dbReference type="GO" id="GO:0006508">
    <property type="term" value="P:proteolysis"/>
    <property type="evidence" value="ECO:0007669"/>
    <property type="project" value="UniProtKB-KW"/>
</dbReference>
<comment type="cofactor">
    <cofactor evidence="6 7">
        <name>Zn(2+)</name>
        <dbReference type="ChEBI" id="CHEBI:29105"/>
    </cofactor>
    <text evidence="6 7">Binds 1 zinc ion per subunit.</text>
</comment>
<dbReference type="InterPro" id="IPR001506">
    <property type="entry name" value="Peptidase_M12A"/>
</dbReference>
<dbReference type="EMBL" id="VIIS01000294">
    <property type="protein sequence ID" value="KAF0310657.1"/>
    <property type="molecule type" value="Genomic_DNA"/>
</dbReference>
<protein>
    <recommendedName>
        <fullName evidence="7">Metalloendopeptidase</fullName>
        <ecNumber evidence="7">3.4.24.-</ecNumber>
    </recommendedName>
</protein>
<feature type="signal peptide" evidence="7">
    <location>
        <begin position="1"/>
        <end position="22"/>
    </location>
</feature>
<feature type="binding site" evidence="6">
    <location>
        <position position="229"/>
    </location>
    <ligand>
        <name>Zn(2+)</name>
        <dbReference type="ChEBI" id="CHEBI:29105"/>
        <note>catalytic</note>
    </ligand>
</feature>
<dbReference type="InterPro" id="IPR006026">
    <property type="entry name" value="Peptidase_Metallo"/>
</dbReference>
<evidence type="ECO:0000256" key="4">
    <source>
        <dbReference type="ARBA" id="ARBA00022833"/>
    </source>
</evidence>
<feature type="binding site" evidence="6">
    <location>
        <position position="225"/>
    </location>
    <ligand>
        <name>Zn(2+)</name>
        <dbReference type="ChEBI" id="CHEBI:29105"/>
        <note>catalytic</note>
    </ligand>
</feature>
<gene>
    <name evidence="9" type="primary">nas-39_1</name>
    <name evidence="9" type="ORF">FJT64_018362</name>
</gene>
<dbReference type="Pfam" id="PF01400">
    <property type="entry name" value="Astacin"/>
    <property type="match status" value="1"/>
</dbReference>
<comment type="caution">
    <text evidence="9">The sequence shown here is derived from an EMBL/GenBank/DDBJ whole genome shotgun (WGS) entry which is preliminary data.</text>
</comment>
<dbReference type="EC" id="3.4.24.-" evidence="7"/>
<feature type="chain" id="PRO_5025716422" description="Metalloendopeptidase" evidence="7">
    <location>
        <begin position="23"/>
        <end position="313"/>
    </location>
</feature>
<keyword evidence="2 6" id="KW-0479">Metal-binding</keyword>